<dbReference type="Proteomes" id="UP000521943">
    <property type="component" value="Unassembled WGS sequence"/>
</dbReference>
<dbReference type="EMBL" id="JACGCI010000118">
    <property type="protein sequence ID" value="KAF6744531.1"/>
    <property type="molecule type" value="Genomic_DNA"/>
</dbReference>
<reference evidence="1 2" key="1">
    <citation type="submission" date="2020-07" db="EMBL/GenBank/DDBJ databases">
        <title>Comparative genomics of pyrophilous fungi reveals a link between fire events and developmental genes.</title>
        <authorList>
            <consortium name="DOE Joint Genome Institute"/>
            <person name="Steindorff A.S."/>
            <person name="Carver A."/>
            <person name="Calhoun S."/>
            <person name="Stillman K."/>
            <person name="Liu H."/>
            <person name="Lipzen A."/>
            <person name="Pangilinan J."/>
            <person name="Labutti K."/>
            <person name="Bruns T.D."/>
            <person name="Grigoriev I.V."/>
        </authorList>
    </citation>
    <scope>NUCLEOTIDE SEQUENCE [LARGE SCALE GENOMIC DNA]</scope>
    <source>
        <strain evidence="1 2">CBS 144469</strain>
    </source>
</reference>
<name>A0A8H6LX91_9AGAR</name>
<proteinExistence type="predicted"/>
<organism evidence="1 2">
    <name type="scientific">Ephemerocybe angulata</name>
    <dbReference type="NCBI Taxonomy" id="980116"/>
    <lineage>
        <taxon>Eukaryota</taxon>
        <taxon>Fungi</taxon>
        <taxon>Dikarya</taxon>
        <taxon>Basidiomycota</taxon>
        <taxon>Agaricomycotina</taxon>
        <taxon>Agaricomycetes</taxon>
        <taxon>Agaricomycetidae</taxon>
        <taxon>Agaricales</taxon>
        <taxon>Agaricineae</taxon>
        <taxon>Psathyrellaceae</taxon>
        <taxon>Ephemerocybe</taxon>
    </lineage>
</organism>
<protein>
    <submittedName>
        <fullName evidence="1">Uncharacterized protein</fullName>
    </submittedName>
</protein>
<evidence type="ECO:0000313" key="2">
    <source>
        <dbReference type="Proteomes" id="UP000521943"/>
    </source>
</evidence>
<keyword evidence="2" id="KW-1185">Reference proteome</keyword>
<comment type="caution">
    <text evidence="1">The sequence shown here is derived from an EMBL/GenBank/DDBJ whole genome shotgun (WGS) entry which is preliminary data.</text>
</comment>
<dbReference type="AlphaFoldDB" id="A0A8H6LX91"/>
<accession>A0A8H6LX91</accession>
<evidence type="ECO:0000313" key="1">
    <source>
        <dbReference type="EMBL" id="KAF6744531.1"/>
    </source>
</evidence>
<sequence>MTAMCAVTTRMFSPGMVRLQNVTTGAYFRRKNFSIYHGIYVSIRFGANEIPKGKLILSTQDRTASSEGSWVINTGPERTLPMMCTFEMCQRSPASAFGTRLHYTTTRYTLPPKLHPALSSTTTRNALPQPLALVFTTPPRATSYHRNFTLPFLRLPLVTISTLLTMPTKRENYNTRRAANKVLNTAKKAAHRALKRECKKFARERGGSTELAEAKEKYTIGGRCYVKWGAEWYEAEVTNITAPPGKDSEARIEYRRVTSTNRRIALYKNTKSHEEYHHSG</sequence>
<gene>
    <name evidence="1" type="ORF">DFP72DRAFT_857332</name>
</gene>